<dbReference type="InterPro" id="IPR036291">
    <property type="entry name" value="NAD(P)-bd_dom_sf"/>
</dbReference>
<name>F3GN51_PSESJ</name>
<sequence>MIVVTGATGQLGRLVIEQLLSRVPASQIIAAVRSPEKAADL</sequence>
<evidence type="ECO:0000313" key="3">
    <source>
        <dbReference type="Proteomes" id="UP000004986"/>
    </source>
</evidence>
<dbReference type="PANTHER" id="PTHR47129:SF1">
    <property type="entry name" value="NMRA-LIKE DOMAIN-CONTAINING PROTEIN"/>
    <property type="match status" value="1"/>
</dbReference>
<dbReference type="HOGENOM" id="CLU_213539_0_0_6"/>
<keyword evidence="3" id="KW-1185">Reference proteome</keyword>
<reference evidence="2 3" key="1">
    <citation type="journal article" date="2011" name="PLoS Pathog.">
        <title>Dynamic evolution of pathogenicity revealed by sequencing and comparative genomics of 19 Pseudomonas syringae isolates.</title>
        <authorList>
            <person name="Baltrus D.A."/>
            <person name="Nishimura M.T."/>
            <person name="Romanchuk A."/>
            <person name="Chang J.H."/>
            <person name="Mukhtar M.S."/>
            <person name="Cherkis K."/>
            <person name="Roach J."/>
            <person name="Grant S.R."/>
            <person name="Jones C.D."/>
            <person name="Dangl J.L."/>
        </authorList>
    </citation>
    <scope>NUCLEOTIDE SEQUENCE [LARGE SCALE GENOMIC DNA]</scope>
    <source>
        <strain evidence="2 3">1704B</strain>
    </source>
</reference>
<comment type="caution">
    <text evidence="2">The sequence shown here is derived from an EMBL/GenBank/DDBJ whole genome shotgun (WGS) entry which is preliminary data.</text>
</comment>
<feature type="domain" description="Thioester reductase (TE)" evidence="1">
    <location>
        <begin position="4"/>
        <end position="38"/>
    </location>
</feature>
<dbReference type="PANTHER" id="PTHR47129">
    <property type="entry name" value="QUINONE OXIDOREDUCTASE 2"/>
    <property type="match status" value="1"/>
</dbReference>
<organism evidence="2 3">
    <name type="scientific">Pseudomonas syringae pv. pisi str. 1704B</name>
    <dbReference type="NCBI Taxonomy" id="629263"/>
    <lineage>
        <taxon>Bacteria</taxon>
        <taxon>Pseudomonadati</taxon>
        <taxon>Pseudomonadota</taxon>
        <taxon>Gammaproteobacteria</taxon>
        <taxon>Pseudomonadales</taxon>
        <taxon>Pseudomonadaceae</taxon>
        <taxon>Pseudomonas</taxon>
        <taxon>Pseudomonas syringae</taxon>
    </lineage>
</organism>
<dbReference type="Pfam" id="PF07993">
    <property type="entry name" value="NAD_binding_4"/>
    <property type="match status" value="1"/>
</dbReference>
<evidence type="ECO:0000259" key="1">
    <source>
        <dbReference type="Pfam" id="PF07993"/>
    </source>
</evidence>
<gene>
    <name evidence="2" type="ORF">PSYPI_41835</name>
</gene>
<dbReference type="InterPro" id="IPR013120">
    <property type="entry name" value="FAR_NAD-bd"/>
</dbReference>
<dbReference type="InterPro" id="IPR052718">
    <property type="entry name" value="NmrA-type_oxidoreductase"/>
</dbReference>
<dbReference type="EMBL" id="AEAI01003189">
    <property type="protein sequence ID" value="EGH48504.1"/>
    <property type="molecule type" value="Genomic_DNA"/>
</dbReference>
<proteinExistence type="predicted"/>
<dbReference type="Gene3D" id="3.40.50.720">
    <property type="entry name" value="NAD(P)-binding Rossmann-like Domain"/>
    <property type="match status" value="1"/>
</dbReference>
<dbReference type="Proteomes" id="UP000004986">
    <property type="component" value="Unassembled WGS sequence"/>
</dbReference>
<dbReference type="SUPFAM" id="SSF51735">
    <property type="entry name" value="NAD(P)-binding Rossmann-fold domains"/>
    <property type="match status" value="1"/>
</dbReference>
<dbReference type="AlphaFoldDB" id="F3GN51"/>
<evidence type="ECO:0000313" key="2">
    <source>
        <dbReference type="EMBL" id="EGH48504.1"/>
    </source>
</evidence>
<protein>
    <recommendedName>
        <fullName evidence="1">Thioester reductase (TE) domain-containing protein</fullName>
    </recommendedName>
</protein>
<accession>F3GN51</accession>
<feature type="non-terminal residue" evidence="2">
    <location>
        <position position="41"/>
    </location>
</feature>